<gene>
    <name evidence="1" type="primary">OJ1519_A12.3</name>
</gene>
<reference evidence="2" key="2">
    <citation type="journal article" date="2008" name="Nucleic Acids Res.">
        <title>The rice annotation project database (RAP-DB): 2008 update.</title>
        <authorList>
            <consortium name="The rice annotation project (RAP)"/>
        </authorList>
    </citation>
    <scope>GENOME REANNOTATION</scope>
    <source>
        <strain evidence="2">cv. Nipponbare</strain>
    </source>
</reference>
<dbReference type="EMBL" id="AC097276">
    <property type="protein sequence ID" value="AAT81673.1"/>
    <property type="molecule type" value="Genomic_DNA"/>
</dbReference>
<dbReference type="Proteomes" id="UP000000763">
    <property type="component" value="Chromosome 3"/>
</dbReference>
<name>Q10H38_ORYSJ</name>
<dbReference type="AlphaFoldDB" id="Q10H38"/>
<evidence type="ECO:0000313" key="2">
    <source>
        <dbReference type="Proteomes" id="UP000000763"/>
    </source>
</evidence>
<organism evidence="1 2">
    <name type="scientific">Oryza sativa subsp. japonica</name>
    <name type="common">Rice</name>
    <dbReference type="NCBI Taxonomy" id="39947"/>
    <lineage>
        <taxon>Eukaryota</taxon>
        <taxon>Viridiplantae</taxon>
        <taxon>Streptophyta</taxon>
        <taxon>Embryophyta</taxon>
        <taxon>Tracheophyta</taxon>
        <taxon>Spermatophyta</taxon>
        <taxon>Magnoliopsida</taxon>
        <taxon>Liliopsida</taxon>
        <taxon>Poales</taxon>
        <taxon>Poaceae</taxon>
        <taxon>BOP clade</taxon>
        <taxon>Oryzoideae</taxon>
        <taxon>Oryzeae</taxon>
        <taxon>Oryzinae</taxon>
        <taxon>Oryza</taxon>
        <taxon>Oryza sativa</taxon>
    </lineage>
</organism>
<protein>
    <submittedName>
        <fullName evidence="1">Uncharacterized protein</fullName>
    </submittedName>
</protein>
<sequence length="228" mass="26759">MGVINLALQNIALLLKHLAKFYQGADLPWVKLIWNSYYQTKVPHRVFNKGSFWWRDIINLSDYFRGIAKCEVISGNTVLFWDDMWNDQIRSITYPHLCGHAIVRNESLAVTCAKPFEDCFKLPLTQEAYTEFLQLKGELDALSLASQQGDNWSFIWVRNNYTSKALYKLNFAAMQPPIPFRWIWKTKYAGASKIEISEKRILGDLFHCMLAHLEAKEWKDFPEYRSFF</sequence>
<accession>Q10H38</accession>
<reference evidence="2" key="1">
    <citation type="journal article" date="2005" name="Nature">
        <title>The map-based sequence of the rice genome.</title>
        <authorList>
            <consortium name="International rice genome sequencing project (IRGSP)"/>
            <person name="Matsumoto T."/>
            <person name="Wu J."/>
            <person name="Kanamori H."/>
            <person name="Katayose Y."/>
            <person name="Fujisawa M."/>
            <person name="Namiki N."/>
            <person name="Mizuno H."/>
            <person name="Yamamoto K."/>
            <person name="Antonio B.A."/>
            <person name="Baba T."/>
            <person name="Sakata K."/>
            <person name="Nagamura Y."/>
            <person name="Aoki H."/>
            <person name="Arikawa K."/>
            <person name="Arita K."/>
            <person name="Bito T."/>
            <person name="Chiden Y."/>
            <person name="Fujitsuka N."/>
            <person name="Fukunaka R."/>
            <person name="Hamada M."/>
            <person name="Harada C."/>
            <person name="Hayashi A."/>
            <person name="Hijishita S."/>
            <person name="Honda M."/>
            <person name="Hosokawa S."/>
            <person name="Ichikawa Y."/>
            <person name="Idonuma A."/>
            <person name="Iijima M."/>
            <person name="Ikeda M."/>
            <person name="Ikeno M."/>
            <person name="Ito K."/>
            <person name="Ito S."/>
            <person name="Ito T."/>
            <person name="Ito Y."/>
            <person name="Ito Y."/>
            <person name="Iwabuchi A."/>
            <person name="Kamiya K."/>
            <person name="Karasawa W."/>
            <person name="Kurita K."/>
            <person name="Katagiri S."/>
            <person name="Kikuta A."/>
            <person name="Kobayashi H."/>
            <person name="Kobayashi N."/>
            <person name="Machita K."/>
            <person name="Maehara T."/>
            <person name="Masukawa M."/>
            <person name="Mizubayashi T."/>
            <person name="Mukai Y."/>
            <person name="Nagasaki H."/>
            <person name="Nagata Y."/>
            <person name="Naito S."/>
            <person name="Nakashima M."/>
            <person name="Nakama Y."/>
            <person name="Nakamichi Y."/>
            <person name="Nakamura M."/>
            <person name="Meguro A."/>
            <person name="Negishi M."/>
            <person name="Ohta I."/>
            <person name="Ohta T."/>
            <person name="Okamoto M."/>
            <person name="Ono N."/>
            <person name="Saji S."/>
            <person name="Sakaguchi M."/>
            <person name="Sakai K."/>
            <person name="Shibata M."/>
            <person name="Shimokawa T."/>
            <person name="Song J."/>
            <person name="Takazaki Y."/>
            <person name="Terasawa K."/>
            <person name="Tsugane M."/>
            <person name="Tsuji K."/>
            <person name="Ueda S."/>
            <person name="Waki K."/>
            <person name="Yamagata H."/>
            <person name="Yamamoto M."/>
            <person name="Yamamoto S."/>
            <person name="Yamane H."/>
            <person name="Yoshiki S."/>
            <person name="Yoshihara R."/>
            <person name="Yukawa K."/>
            <person name="Zhong H."/>
            <person name="Yano M."/>
            <person name="Yuan Q."/>
            <person name="Ouyang S."/>
            <person name="Liu J."/>
            <person name="Jones K.M."/>
            <person name="Gansberger K."/>
            <person name="Moffat K."/>
            <person name="Hill J."/>
            <person name="Bera J."/>
            <person name="Fadrosh D."/>
            <person name="Jin S."/>
            <person name="Johri S."/>
            <person name="Kim M."/>
            <person name="Overton L."/>
            <person name="Reardon M."/>
            <person name="Tsitrin T."/>
            <person name="Vuong H."/>
            <person name="Weaver B."/>
            <person name="Ciecko A."/>
            <person name="Tallon L."/>
            <person name="Jackson J."/>
            <person name="Pai G."/>
            <person name="Aken S.V."/>
            <person name="Utterback T."/>
            <person name="Reidmuller S."/>
            <person name="Feldblyum T."/>
            <person name="Hsiao J."/>
            <person name="Zismann V."/>
            <person name="Iobst S."/>
            <person name="de Vazeille A.R."/>
            <person name="Buell C.R."/>
            <person name="Ying K."/>
            <person name="Li Y."/>
            <person name="Lu T."/>
            <person name="Huang Y."/>
            <person name="Zhao Q."/>
            <person name="Feng Q."/>
            <person name="Zhang L."/>
            <person name="Zhu J."/>
            <person name="Weng Q."/>
            <person name="Mu J."/>
            <person name="Lu Y."/>
            <person name="Fan D."/>
            <person name="Liu Y."/>
            <person name="Guan J."/>
            <person name="Zhang Y."/>
            <person name="Yu S."/>
            <person name="Liu X."/>
            <person name="Zhang Y."/>
            <person name="Hong G."/>
            <person name="Han B."/>
            <person name="Choisne N."/>
            <person name="Demange N."/>
            <person name="Orjeda G."/>
            <person name="Samain S."/>
            <person name="Cattolico L."/>
            <person name="Pelletier E."/>
            <person name="Couloux A."/>
            <person name="Segurens B."/>
            <person name="Wincker P."/>
            <person name="D'Hont A."/>
            <person name="Scarpelli C."/>
            <person name="Weissenbach J."/>
            <person name="Salanoubat M."/>
            <person name="Quetier F."/>
            <person name="Yu Y."/>
            <person name="Kim H.R."/>
            <person name="Rambo T."/>
            <person name="Currie J."/>
            <person name="Collura K."/>
            <person name="Luo M."/>
            <person name="Yang T."/>
            <person name="Ammiraju J.S.S."/>
            <person name="Engler F."/>
            <person name="Soderlund C."/>
            <person name="Wing R.A."/>
            <person name="Palmer L.E."/>
            <person name="de la Bastide M."/>
            <person name="Spiegel L."/>
            <person name="Nascimento L."/>
            <person name="Zutavern T."/>
            <person name="O'Shaughnessy A."/>
            <person name="Dike S."/>
            <person name="Dedhia N."/>
            <person name="Preston R."/>
            <person name="Balija V."/>
            <person name="McCombie W.R."/>
            <person name="Chow T."/>
            <person name="Chen H."/>
            <person name="Chung M."/>
            <person name="Chen C."/>
            <person name="Shaw J."/>
            <person name="Wu H."/>
            <person name="Hsiao K."/>
            <person name="Chao Y."/>
            <person name="Chu M."/>
            <person name="Cheng C."/>
            <person name="Hour A."/>
            <person name="Lee P."/>
            <person name="Lin S."/>
            <person name="Lin Y."/>
            <person name="Liou J."/>
            <person name="Liu S."/>
            <person name="Hsing Y."/>
            <person name="Raghuvanshi S."/>
            <person name="Mohanty A."/>
            <person name="Bharti A.K."/>
            <person name="Gaur A."/>
            <person name="Gupta V."/>
            <person name="Kumar D."/>
            <person name="Ravi V."/>
            <person name="Vij S."/>
            <person name="Kapur A."/>
            <person name="Khurana P."/>
            <person name="Khurana P."/>
            <person name="Khurana J.P."/>
            <person name="Tyagi A.K."/>
            <person name="Gaikwad K."/>
            <person name="Singh A."/>
            <person name="Dalal V."/>
            <person name="Srivastava S."/>
            <person name="Dixit A."/>
            <person name="Pal A.K."/>
            <person name="Ghazi I.A."/>
            <person name="Yadav M."/>
            <person name="Pandit A."/>
            <person name="Bhargava A."/>
            <person name="Sureshbabu K."/>
            <person name="Batra K."/>
            <person name="Sharma T.R."/>
            <person name="Mohapatra T."/>
            <person name="Singh N.K."/>
            <person name="Messing J."/>
            <person name="Nelson A.B."/>
            <person name="Fuks G."/>
            <person name="Kavchok S."/>
            <person name="Keizer G."/>
            <person name="Linton E."/>
            <person name="Llaca V."/>
            <person name="Song R."/>
            <person name="Tanyolac B."/>
            <person name="Young S."/>
            <person name="Ho-Il K."/>
            <person name="Hahn J.H."/>
            <person name="Sangsakoo G."/>
            <person name="Vanavichit A."/>
            <person name="de Mattos Luiz.A.T."/>
            <person name="Zimmer P.D."/>
            <person name="Malone G."/>
            <person name="Dellagostin O."/>
            <person name="de Oliveira A.C."/>
            <person name="Bevan M."/>
            <person name="Bancroft I."/>
            <person name="Minx P."/>
            <person name="Cordum H."/>
            <person name="Wilson R."/>
            <person name="Cheng Z."/>
            <person name="Jin W."/>
            <person name="Jiang J."/>
            <person name="Leong S.A."/>
            <person name="Iwama H."/>
            <person name="Gojobori T."/>
            <person name="Itoh T."/>
            <person name="Niimura Y."/>
            <person name="Fujii Y."/>
            <person name="Habara T."/>
            <person name="Sakai H."/>
            <person name="Sato Y."/>
            <person name="Wilson G."/>
            <person name="Kumar K."/>
            <person name="McCouch S."/>
            <person name="Juretic N."/>
            <person name="Hoen D."/>
            <person name="Wright S."/>
            <person name="Bruskiewich R."/>
            <person name="Bureau T."/>
            <person name="Miyao A."/>
            <person name="Hirochika H."/>
            <person name="Nishikawa T."/>
            <person name="Kadowaki K."/>
            <person name="Sugiura M."/>
            <person name="Burr B."/>
            <person name="Sasaki T."/>
        </authorList>
    </citation>
    <scope>NUCLEOTIDE SEQUENCE [LARGE SCALE GENOMIC DNA]</scope>
    <source>
        <strain evidence="2">cv. Nipponbare</strain>
    </source>
</reference>
<evidence type="ECO:0000313" key="1">
    <source>
        <dbReference type="EMBL" id="AAT81673.1"/>
    </source>
</evidence>
<proteinExistence type="predicted"/>